<dbReference type="NCBIfam" id="NF006601">
    <property type="entry name" value="PRK09145.1"/>
    <property type="match status" value="1"/>
</dbReference>
<dbReference type="RefSeq" id="WP_301803502.1">
    <property type="nucleotide sequence ID" value="NZ_JAUJZH010000002.1"/>
</dbReference>
<dbReference type="InterPro" id="IPR013520">
    <property type="entry name" value="Ribonucl_H"/>
</dbReference>
<comment type="caution">
    <text evidence="3">The sequence shown here is derived from an EMBL/GenBank/DDBJ whole genome shotgun (WGS) entry which is preliminary data.</text>
</comment>
<evidence type="ECO:0000313" key="4">
    <source>
        <dbReference type="Proteomes" id="UP001169027"/>
    </source>
</evidence>
<dbReference type="Gene3D" id="3.30.420.10">
    <property type="entry name" value="Ribonuclease H-like superfamily/Ribonuclease H"/>
    <property type="match status" value="1"/>
</dbReference>
<gene>
    <name evidence="3" type="ORF">Q2T77_02855</name>
</gene>
<dbReference type="Proteomes" id="UP001169027">
    <property type="component" value="Unassembled WGS sequence"/>
</dbReference>
<dbReference type="PANTHER" id="PTHR30231:SF7">
    <property type="entry name" value="BLR4117 PROTEIN"/>
    <property type="match status" value="1"/>
</dbReference>
<keyword evidence="4" id="KW-1185">Reference proteome</keyword>
<keyword evidence="3" id="KW-0540">Nuclease</keyword>
<proteinExistence type="predicted"/>
<name>A0ABT8RXI3_9BURK</name>
<reference evidence="3" key="1">
    <citation type="submission" date="2023-06" db="EMBL/GenBank/DDBJ databases">
        <authorList>
            <person name="Jiang Y."/>
            <person name="Liu Q."/>
        </authorList>
    </citation>
    <scope>NUCLEOTIDE SEQUENCE</scope>
    <source>
        <strain evidence="3">CGMCC 1.12090</strain>
    </source>
</reference>
<dbReference type="InterPro" id="IPR036397">
    <property type="entry name" value="RNaseH_sf"/>
</dbReference>
<accession>A0ABT8RXI3</accession>
<sequence length="241" mass="26750">MTGWLSALKRWWLLQHLADPRFRFMWDPPPADEWVAIDCETTGLDTRRDEIVAIAAVRIRGNCVVCSERLELLVRPERRSVATGSARVHQLRERDLAQGLAAEAAVQALLHFIGSRPLVGYYLEFDVAMIDRVLFPMLGMGLPQPKIEVSALYYDYVNRRRSPHLRHGDIDLRFAAIMTALDLPQRPAHDALDDAVMAALAFVKLHALSAPTRPRPPARSPSAPAAPETPPAPAAPGGFGR</sequence>
<evidence type="ECO:0000313" key="3">
    <source>
        <dbReference type="EMBL" id="MDO1531215.1"/>
    </source>
</evidence>
<keyword evidence="3" id="KW-0269">Exonuclease</keyword>
<dbReference type="Pfam" id="PF00929">
    <property type="entry name" value="RNase_T"/>
    <property type="match status" value="1"/>
</dbReference>
<dbReference type="EMBL" id="JAUKVY010000002">
    <property type="protein sequence ID" value="MDO1531215.1"/>
    <property type="molecule type" value="Genomic_DNA"/>
</dbReference>
<feature type="region of interest" description="Disordered" evidence="1">
    <location>
        <begin position="211"/>
        <end position="241"/>
    </location>
</feature>
<dbReference type="CDD" id="cd06127">
    <property type="entry name" value="DEDDh"/>
    <property type="match status" value="1"/>
</dbReference>
<protein>
    <submittedName>
        <fullName evidence="3">3'-5' exonuclease</fullName>
    </submittedName>
</protein>
<evidence type="ECO:0000256" key="1">
    <source>
        <dbReference type="SAM" id="MobiDB-lite"/>
    </source>
</evidence>
<keyword evidence="3" id="KW-0378">Hydrolase</keyword>
<evidence type="ECO:0000259" key="2">
    <source>
        <dbReference type="SMART" id="SM00479"/>
    </source>
</evidence>
<dbReference type="GO" id="GO:0004527">
    <property type="term" value="F:exonuclease activity"/>
    <property type="evidence" value="ECO:0007669"/>
    <property type="project" value="UniProtKB-KW"/>
</dbReference>
<dbReference type="PANTHER" id="PTHR30231">
    <property type="entry name" value="DNA POLYMERASE III SUBUNIT EPSILON"/>
    <property type="match status" value="1"/>
</dbReference>
<dbReference type="InterPro" id="IPR012337">
    <property type="entry name" value="RNaseH-like_sf"/>
</dbReference>
<dbReference type="SUPFAM" id="SSF53098">
    <property type="entry name" value="Ribonuclease H-like"/>
    <property type="match status" value="1"/>
</dbReference>
<dbReference type="SMART" id="SM00479">
    <property type="entry name" value="EXOIII"/>
    <property type="match status" value="1"/>
</dbReference>
<organism evidence="3 4">
    <name type="scientific">Variovorax ginsengisoli</name>
    <dbReference type="NCBI Taxonomy" id="363844"/>
    <lineage>
        <taxon>Bacteria</taxon>
        <taxon>Pseudomonadati</taxon>
        <taxon>Pseudomonadota</taxon>
        <taxon>Betaproteobacteria</taxon>
        <taxon>Burkholderiales</taxon>
        <taxon>Comamonadaceae</taxon>
        <taxon>Variovorax</taxon>
    </lineage>
</organism>
<feature type="domain" description="Exonuclease" evidence="2">
    <location>
        <begin position="33"/>
        <end position="211"/>
    </location>
</feature>